<reference evidence="1 2" key="1">
    <citation type="submission" date="2018-11" db="EMBL/GenBank/DDBJ databases">
        <authorList>
            <consortium name="Pathogen Informatics"/>
        </authorList>
    </citation>
    <scope>NUCLEOTIDE SEQUENCE [LARGE SCALE GENOMIC DNA]</scope>
    <source>
        <strain evidence="1 2">NST_G2</strain>
    </source>
</reference>
<gene>
    <name evidence="1" type="ORF">SSLN_LOCUS1899</name>
</gene>
<organism evidence="1 2">
    <name type="scientific">Schistocephalus solidus</name>
    <name type="common">Tapeworm</name>
    <dbReference type="NCBI Taxonomy" id="70667"/>
    <lineage>
        <taxon>Eukaryota</taxon>
        <taxon>Metazoa</taxon>
        <taxon>Spiralia</taxon>
        <taxon>Lophotrochozoa</taxon>
        <taxon>Platyhelminthes</taxon>
        <taxon>Cestoda</taxon>
        <taxon>Eucestoda</taxon>
        <taxon>Diphyllobothriidea</taxon>
        <taxon>Diphyllobothriidae</taxon>
        <taxon>Schistocephalus</taxon>
    </lineage>
</organism>
<evidence type="ECO:0000313" key="1">
    <source>
        <dbReference type="EMBL" id="VDL88284.1"/>
    </source>
</evidence>
<dbReference type="AlphaFoldDB" id="A0A3P7DMY3"/>
<proteinExistence type="predicted"/>
<name>A0A3P7DMY3_SCHSO</name>
<keyword evidence="2" id="KW-1185">Reference proteome</keyword>
<sequence>MVLWPLPLTSRCGPNSLLQSTALAIHLQVFSLEHEVAADPTLTSGFSTRVPQSMR</sequence>
<protein>
    <submittedName>
        <fullName evidence="1">Uncharacterized protein</fullName>
    </submittedName>
</protein>
<dbReference type="Proteomes" id="UP000275846">
    <property type="component" value="Unassembled WGS sequence"/>
</dbReference>
<accession>A0A3P7DMY3</accession>
<dbReference type="EMBL" id="UYSU01009198">
    <property type="protein sequence ID" value="VDL88284.1"/>
    <property type="molecule type" value="Genomic_DNA"/>
</dbReference>
<evidence type="ECO:0000313" key="2">
    <source>
        <dbReference type="Proteomes" id="UP000275846"/>
    </source>
</evidence>